<feature type="chain" id="PRO_5038797909" evidence="5">
    <location>
        <begin position="19"/>
        <end position="537"/>
    </location>
</feature>
<evidence type="ECO:0000259" key="6">
    <source>
        <dbReference type="Pfam" id="PF00496"/>
    </source>
</evidence>
<dbReference type="GO" id="GO:0043190">
    <property type="term" value="C:ATP-binding cassette (ABC) transporter complex"/>
    <property type="evidence" value="ECO:0007669"/>
    <property type="project" value="InterPro"/>
</dbReference>
<dbReference type="PANTHER" id="PTHR30290">
    <property type="entry name" value="PERIPLASMIC BINDING COMPONENT OF ABC TRANSPORTER"/>
    <property type="match status" value="1"/>
</dbReference>
<comment type="caution">
    <text evidence="7">The sequence shown here is derived from an EMBL/GenBank/DDBJ whole genome shotgun (WGS) entry which is preliminary data.</text>
</comment>
<dbReference type="SUPFAM" id="SSF53850">
    <property type="entry name" value="Periplasmic binding protein-like II"/>
    <property type="match status" value="1"/>
</dbReference>
<dbReference type="AlphaFoldDB" id="A0A7W8VCG0"/>
<sequence length="537" mass="56326">MRVSGGLCTALAAAVAAAGCAAHPERGAEGGGAPPGHLAAADENAPAGGDLALQMPVDIGTAYGLDPQPADVATTWQLQSLVYDTLVRIGPDFGIEPGLAESWETPDATTYLFHLRQDAAFSNGRRVTAGDAAGSLERLLAGEGVWRTQLGPVEEVRARDESTVEVRLSRPYAPFLAALANTPAAVLPMKELDEGSFDPAEEMLGSGPYKVAFHRQDVLWRFERNEEHWEAVGADRLQVMIAPQEQARMAALQSGGADLAMLGNVDAPLLLDGVRGLEVAPQATTDFYYLMLNANAPGGLFDDPRVRTALNAAIDRGQISEAGLAGLGEPTGVTPAGLPGACDPAALPSARTGLDEARALLAEAGAEDLEFTLAIYSTAPAPAVAEVIQQNLERIGVTAHIRQLDEGSWSAEVYGDVPADFDAALSWFAGYAAAPMVGQWWNPEAAGFNAGFMDPAPELDAAIETALRAEPGDREALDALCTAVDTDAQMIPLVTRPASIGYRSDAVSPEIYATEGYGNAFRNIAHYRVPDAGGADR</sequence>
<dbReference type="Pfam" id="PF00496">
    <property type="entry name" value="SBP_bac_5"/>
    <property type="match status" value="1"/>
</dbReference>
<dbReference type="RefSeq" id="WP_184389224.1">
    <property type="nucleotide sequence ID" value="NZ_BAAAJD010000034.1"/>
</dbReference>
<accession>A0A7W8VCG0</accession>
<keyword evidence="4 5" id="KW-0732">Signal</keyword>
<proteinExistence type="inferred from homology"/>
<comment type="similarity">
    <text evidence="2">Belongs to the bacterial solute-binding protein 5 family.</text>
</comment>
<comment type="subcellular location">
    <subcellularLocation>
        <location evidence="1">Cell envelope</location>
    </subcellularLocation>
</comment>
<evidence type="ECO:0000256" key="2">
    <source>
        <dbReference type="ARBA" id="ARBA00005695"/>
    </source>
</evidence>
<evidence type="ECO:0000256" key="3">
    <source>
        <dbReference type="ARBA" id="ARBA00022448"/>
    </source>
</evidence>
<evidence type="ECO:0000313" key="8">
    <source>
        <dbReference type="Proteomes" id="UP000572635"/>
    </source>
</evidence>
<dbReference type="GO" id="GO:0015833">
    <property type="term" value="P:peptide transport"/>
    <property type="evidence" value="ECO:0007669"/>
    <property type="project" value="TreeGrafter"/>
</dbReference>
<dbReference type="PANTHER" id="PTHR30290:SF10">
    <property type="entry name" value="PERIPLASMIC OLIGOPEPTIDE-BINDING PROTEIN-RELATED"/>
    <property type="match status" value="1"/>
</dbReference>
<evidence type="ECO:0000313" key="7">
    <source>
        <dbReference type="EMBL" id="MBB5430930.1"/>
    </source>
</evidence>
<reference evidence="7 8" key="1">
    <citation type="submission" date="2020-08" db="EMBL/GenBank/DDBJ databases">
        <title>Sequencing the genomes of 1000 actinobacteria strains.</title>
        <authorList>
            <person name="Klenk H.-P."/>
        </authorList>
    </citation>
    <scope>NUCLEOTIDE SEQUENCE [LARGE SCALE GENOMIC DNA]</scope>
    <source>
        <strain evidence="7 8">DSM 44551</strain>
    </source>
</reference>
<dbReference type="Gene3D" id="3.10.105.10">
    <property type="entry name" value="Dipeptide-binding Protein, Domain 3"/>
    <property type="match status" value="1"/>
</dbReference>
<evidence type="ECO:0000256" key="4">
    <source>
        <dbReference type="ARBA" id="ARBA00022729"/>
    </source>
</evidence>
<gene>
    <name evidence="7" type="ORF">HDA36_001014</name>
</gene>
<dbReference type="InterPro" id="IPR000914">
    <property type="entry name" value="SBP_5_dom"/>
</dbReference>
<feature type="domain" description="Solute-binding protein family 5" evidence="6">
    <location>
        <begin position="95"/>
        <end position="438"/>
    </location>
</feature>
<evidence type="ECO:0000256" key="1">
    <source>
        <dbReference type="ARBA" id="ARBA00004196"/>
    </source>
</evidence>
<dbReference type="InterPro" id="IPR030678">
    <property type="entry name" value="Peptide/Ni-bd"/>
</dbReference>
<keyword evidence="8" id="KW-1185">Reference proteome</keyword>
<evidence type="ECO:0000256" key="5">
    <source>
        <dbReference type="SAM" id="SignalP"/>
    </source>
</evidence>
<feature type="signal peptide" evidence="5">
    <location>
        <begin position="1"/>
        <end position="18"/>
    </location>
</feature>
<protein>
    <submittedName>
        <fullName evidence="7">Peptide/nickel transport system substrate-binding protein</fullName>
    </submittedName>
</protein>
<dbReference type="Gene3D" id="3.40.190.10">
    <property type="entry name" value="Periplasmic binding protein-like II"/>
    <property type="match status" value="1"/>
</dbReference>
<dbReference type="CDD" id="cd00995">
    <property type="entry name" value="PBP2_NikA_DppA_OppA_like"/>
    <property type="match status" value="1"/>
</dbReference>
<dbReference type="Proteomes" id="UP000572635">
    <property type="component" value="Unassembled WGS sequence"/>
</dbReference>
<dbReference type="GO" id="GO:1904680">
    <property type="term" value="F:peptide transmembrane transporter activity"/>
    <property type="evidence" value="ECO:0007669"/>
    <property type="project" value="TreeGrafter"/>
</dbReference>
<dbReference type="GO" id="GO:0030313">
    <property type="term" value="C:cell envelope"/>
    <property type="evidence" value="ECO:0007669"/>
    <property type="project" value="UniProtKB-SubCell"/>
</dbReference>
<dbReference type="GO" id="GO:0042597">
    <property type="term" value="C:periplasmic space"/>
    <property type="evidence" value="ECO:0007669"/>
    <property type="project" value="UniProtKB-ARBA"/>
</dbReference>
<dbReference type="PIRSF" id="PIRSF002741">
    <property type="entry name" value="MppA"/>
    <property type="match status" value="1"/>
</dbReference>
<dbReference type="EMBL" id="JACHDB010000001">
    <property type="protein sequence ID" value="MBB5430930.1"/>
    <property type="molecule type" value="Genomic_DNA"/>
</dbReference>
<name>A0A7W8VCG0_9ACTN</name>
<organism evidence="7 8">
    <name type="scientific">Nocardiopsis composta</name>
    <dbReference type="NCBI Taxonomy" id="157465"/>
    <lineage>
        <taxon>Bacteria</taxon>
        <taxon>Bacillati</taxon>
        <taxon>Actinomycetota</taxon>
        <taxon>Actinomycetes</taxon>
        <taxon>Streptosporangiales</taxon>
        <taxon>Nocardiopsidaceae</taxon>
        <taxon>Nocardiopsis</taxon>
    </lineage>
</organism>
<dbReference type="InterPro" id="IPR039424">
    <property type="entry name" value="SBP_5"/>
</dbReference>
<keyword evidence="3" id="KW-0813">Transport</keyword>
<dbReference type="PROSITE" id="PS51257">
    <property type="entry name" value="PROKAR_LIPOPROTEIN"/>
    <property type="match status" value="1"/>
</dbReference>